<organism evidence="2 3">
    <name type="scientific">Paracoccus suum</name>
    <dbReference type="NCBI Taxonomy" id="2259340"/>
    <lineage>
        <taxon>Bacteria</taxon>
        <taxon>Pseudomonadati</taxon>
        <taxon>Pseudomonadota</taxon>
        <taxon>Alphaproteobacteria</taxon>
        <taxon>Rhodobacterales</taxon>
        <taxon>Paracoccaceae</taxon>
        <taxon>Paracoccus</taxon>
    </lineage>
</organism>
<gene>
    <name evidence="2" type="ORF">DRW48_07345</name>
</gene>
<keyword evidence="3" id="KW-1185">Reference proteome</keyword>
<proteinExistence type="predicted"/>
<evidence type="ECO:0000313" key="2">
    <source>
        <dbReference type="EMBL" id="AXC49526.1"/>
    </source>
</evidence>
<keyword evidence="1" id="KW-0175">Coiled coil</keyword>
<accession>A0A344PJH1</accession>
<feature type="coiled-coil region" evidence="1">
    <location>
        <begin position="38"/>
        <end position="72"/>
    </location>
</feature>
<evidence type="ECO:0000313" key="3">
    <source>
        <dbReference type="Proteomes" id="UP000252023"/>
    </source>
</evidence>
<reference evidence="3" key="1">
    <citation type="submission" date="2018-07" db="EMBL/GenBank/DDBJ databases">
        <title>Genome sequencing of Paracoccus sp. SC2-6.</title>
        <authorList>
            <person name="Heo J."/>
            <person name="Kim S.-J."/>
            <person name="Kwon S.-W."/>
        </authorList>
    </citation>
    <scope>NUCLEOTIDE SEQUENCE [LARGE SCALE GENOMIC DNA]</scope>
    <source>
        <strain evidence="3">SC2-6</strain>
    </source>
</reference>
<protein>
    <submittedName>
        <fullName evidence="2">Septum formation initiator family protein</fullName>
    </submittedName>
</protein>
<dbReference type="KEGG" id="pars:DRW48_07345"/>
<dbReference type="EMBL" id="CP030918">
    <property type="protein sequence ID" value="AXC49526.1"/>
    <property type="molecule type" value="Genomic_DNA"/>
</dbReference>
<dbReference type="RefSeq" id="WP_114075841.1">
    <property type="nucleotide sequence ID" value="NZ_CP030918.1"/>
</dbReference>
<dbReference type="AlphaFoldDB" id="A0A344PJH1"/>
<dbReference type="OrthoDB" id="7689499at2"/>
<dbReference type="InterPro" id="IPR007060">
    <property type="entry name" value="FtsL/DivIC"/>
</dbReference>
<dbReference type="Proteomes" id="UP000252023">
    <property type="component" value="Chromosome"/>
</dbReference>
<evidence type="ECO:0000256" key="1">
    <source>
        <dbReference type="SAM" id="Coils"/>
    </source>
</evidence>
<sequence length="102" mass="11518">MTQSRLSISALVIFALMLLMGLYFAFAAVQGPSGILRRVQLDAETRELEAERDRLQAEVDRMANLTRRLSNDYLDLELLDQQAREVLGLARADEVVVPEANR</sequence>
<dbReference type="Pfam" id="PF04977">
    <property type="entry name" value="DivIC"/>
    <property type="match status" value="1"/>
</dbReference>
<name>A0A344PJH1_9RHOB</name>